<evidence type="ECO:0000313" key="9">
    <source>
        <dbReference type="EMBL" id="SKA16862.1"/>
    </source>
</evidence>
<dbReference type="STRING" id="1365950.SAMN05428963_10756"/>
<feature type="transmembrane region" description="Helical" evidence="8">
    <location>
        <begin position="322"/>
        <end position="345"/>
    </location>
</feature>
<evidence type="ECO:0000256" key="3">
    <source>
        <dbReference type="ARBA" id="ARBA00022448"/>
    </source>
</evidence>
<proteinExistence type="inferred from homology"/>
<keyword evidence="7 8" id="KW-0472">Membrane</keyword>
<evidence type="ECO:0000256" key="5">
    <source>
        <dbReference type="ARBA" id="ARBA00022692"/>
    </source>
</evidence>
<feature type="transmembrane region" description="Helical" evidence="8">
    <location>
        <begin position="113"/>
        <end position="146"/>
    </location>
</feature>
<feature type="transmembrane region" description="Helical" evidence="8">
    <location>
        <begin position="21"/>
        <end position="41"/>
    </location>
</feature>
<feature type="transmembrane region" description="Helical" evidence="8">
    <location>
        <begin position="276"/>
        <end position="296"/>
    </location>
</feature>
<evidence type="ECO:0000313" key="10">
    <source>
        <dbReference type="Proteomes" id="UP000190135"/>
    </source>
</evidence>
<evidence type="ECO:0000256" key="2">
    <source>
        <dbReference type="ARBA" id="ARBA00005275"/>
    </source>
</evidence>
<dbReference type="GO" id="GO:0015556">
    <property type="term" value="F:C4-dicarboxylate transmembrane transporter activity"/>
    <property type="evidence" value="ECO:0007669"/>
    <property type="project" value="InterPro"/>
</dbReference>
<organism evidence="9 10">
    <name type="scientific">Consotaella salsifontis</name>
    <dbReference type="NCBI Taxonomy" id="1365950"/>
    <lineage>
        <taxon>Bacteria</taxon>
        <taxon>Pseudomonadati</taxon>
        <taxon>Pseudomonadota</taxon>
        <taxon>Alphaproteobacteria</taxon>
        <taxon>Hyphomicrobiales</taxon>
        <taxon>Aurantimonadaceae</taxon>
        <taxon>Consotaella</taxon>
    </lineage>
</organism>
<dbReference type="RefSeq" id="WP_078708566.1">
    <property type="nucleotide sequence ID" value="NZ_FUXL01000007.1"/>
</dbReference>
<evidence type="ECO:0000256" key="1">
    <source>
        <dbReference type="ARBA" id="ARBA00004651"/>
    </source>
</evidence>
<comment type="subcellular location">
    <subcellularLocation>
        <location evidence="1">Cell membrane</location>
        <topology evidence="1">Multi-pass membrane protein</topology>
    </subcellularLocation>
</comment>
<dbReference type="AlphaFoldDB" id="A0A1T4RLM3"/>
<comment type="similarity">
    <text evidence="2">Belongs to the DcuC/DcuD transporter (TC 2.A.61) family.</text>
</comment>
<keyword evidence="3" id="KW-0813">Transport</keyword>
<feature type="transmembrane region" description="Helical" evidence="8">
    <location>
        <begin position="357"/>
        <end position="377"/>
    </location>
</feature>
<name>A0A1T4RLM3_9HYPH</name>
<dbReference type="GO" id="GO:0005886">
    <property type="term" value="C:plasma membrane"/>
    <property type="evidence" value="ECO:0007669"/>
    <property type="project" value="UniProtKB-SubCell"/>
</dbReference>
<feature type="transmembrane region" description="Helical" evidence="8">
    <location>
        <begin position="419"/>
        <end position="438"/>
    </location>
</feature>
<keyword evidence="6 8" id="KW-1133">Transmembrane helix</keyword>
<dbReference type="InterPro" id="IPR018385">
    <property type="entry name" value="C4_dicarb_anaerob_car-like"/>
</dbReference>
<keyword evidence="5 8" id="KW-0812">Transmembrane</keyword>
<evidence type="ECO:0000256" key="8">
    <source>
        <dbReference type="SAM" id="Phobius"/>
    </source>
</evidence>
<dbReference type="Pfam" id="PF03606">
    <property type="entry name" value="DcuC"/>
    <property type="match status" value="1"/>
</dbReference>
<dbReference type="PANTHER" id="PTHR42002">
    <property type="entry name" value="ANAEROBIC C4-DICARBOXYLATE TRANSPORTER DCUC-RELATED"/>
    <property type="match status" value="1"/>
</dbReference>
<feature type="transmembrane region" description="Helical" evidence="8">
    <location>
        <begin position="384"/>
        <end position="407"/>
    </location>
</feature>
<protein>
    <submittedName>
        <fullName evidence="9">C4-dicarboxylate transporter, DcuC family</fullName>
    </submittedName>
</protein>
<sequence length="465" mass="49479">MGLFISLIVIVWVAWMIARKGYATAVLLCAGVVLLGASVLLDLSPGIDLEKSTGSQFFDIFLVVEKVMSSNLGGLGLSIMAMGGFSKYMDTLSAGQALYSVVGGPLKYVRSPYLLACMGFVVSQIIGFAIPSASGLALMLMVTLYPVMIRAGVSRMTAVAIIGSSRFFDLGPGSANCLLAAKTAGISWAEYFFSWQMQIYIPLLITMLVSHYFVQRFWERREGPDPEDLILQERFRNEQEHESAEGSVPNIYALLPIIPLVILLAFNPIVLGRYGINIKVGVPTAIVLSVLIAMMFDFIRRRNALDVLGGMKQFFEGMGKQLAVVVALIVAGQVFGEGLIATGAVNSLITGAETANLGAGFMVVVMGLIIGVVAFLMGSGNAPFFSFAALIPEIATKLGIPAAAMLLPLQIMTGIGRTMSPVTGAIVAVAGIAGVSPFQIVKRNAIQLVLCTLVTFLATFLVVLP</sequence>
<reference evidence="10" key="1">
    <citation type="submission" date="2017-02" db="EMBL/GenBank/DDBJ databases">
        <authorList>
            <person name="Varghese N."/>
            <person name="Submissions S."/>
        </authorList>
    </citation>
    <scope>NUCLEOTIDE SEQUENCE [LARGE SCALE GENOMIC DNA]</scope>
    <source>
        <strain evidence="10">USBA 369</strain>
    </source>
</reference>
<dbReference type="EMBL" id="FUXL01000007">
    <property type="protein sequence ID" value="SKA16862.1"/>
    <property type="molecule type" value="Genomic_DNA"/>
</dbReference>
<dbReference type="InterPro" id="IPR004669">
    <property type="entry name" value="C4_dicarb_anaerob_car"/>
</dbReference>
<evidence type="ECO:0000256" key="4">
    <source>
        <dbReference type="ARBA" id="ARBA00022475"/>
    </source>
</evidence>
<accession>A0A1T4RLM3</accession>
<evidence type="ECO:0000256" key="6">
    <source>
        <dbReference type="ARBA" id="ARBA00022989"/>
    </source>
</evidence>
<evidence type="ECO:0000256" key="7">
    <source>
        <dbReference type="ARBA" id="ARBA00023136"/>
    </source>
</evidence>
<dbReference type="NCBIfam" id="TIGR00771">
    <property type="entry name" value="DcuC"/>
    <property type="match status" value="1"/>
</dbReference>
<feature type="transmembrane region" description="Helical" evidence="8">
    <location>
        <begin position="251"/>
        <end position="270"/>
    </location>
</feature>
<dbReference type="NCBIfam" id="NF037994">
    <property type="entry name" value="DcuC_1"/>
    <property type="match status" value="1"/>
</dbReference>
<keyword evidence="10" id="KW-1185">Reference proteome</keyword>
<dbReference type="OrthoDB" id="1674075at2"/>
<gene>
    <name evidence="9" type="ORF">SAMN05428963_10756</name>
</gene>
<feature type="transmembrane region" description="Helical" evidence="8">
    <location>
        <begin position="195"/>
        <end position="214"/>
    </location>
</feature>
<dbReference type="Proteomes" id="UP000190135">
    <property type="component" value="Unassembled WGS sequence"/>
</dbReference>
<keyword evidence="4" id="KW-1003">Cell membrane</keyword>
<feature type="transmembrane region" description="Helical" evidence="8">
    <location>
        <begin position="445"/>
        <end position="464"/>
    </location>
</feature>
<dbReference type="PANTHER" id="PTHR42002:SF2">
    <property type="entry name" value="ANAEROBIC C4-DICARBOXYLATE TRANSPORTER DCUC-RELATED"/>
    <property type="match status" value="1"/>
</dbReference>